<evidence type="ECO:0000256" key="2">
    <source>
        <dbReference type="ARBA" id="ARBA00006024"/>
    </source>
</evidence>
<dbReference type="InterPro" id="IPR006121">
    <property type="entry name" value="HMA_dom"/>
</dbReference>
<name>A0A1G7HE52_9PROT</name>
<keyword evidence="6 14" id="KW-0812">Transmembrane</keyword>
<dbReference type="InterPro" id="IPR036163">
    <property type="entry name" value="HMA_dom_sf"/>
</dbReference>
<dbReference type="SUPFAM" id="SSF56784">
    <property type="entry name" value="HAD-like"/>
    <property type="match status" value="1"/>
</dbReference>
<keyword evidence="9" id="KW-1278">Translocase</keyword>
<protein>
    <submittedName>
        <fullName evidence="16">ATPase, P-type (Transporting), HAD superfamily, subfamily IC</fullName>
    </submittedName>
</protein>
<dbReference type="PRINTS" id="PR00119">
    <property type="entry name" value="CATATPASE"/>
</dbReference>
<evidence type="ECO:0000256" key="10">
    <source>
        <dbReference type="ARBA" id="ARBA00022989"/>
    </source>
</evidence>
<dbReference type="InterPro" id="IPR059000">
    <property type="entry name" value="ATPase_P-type_domA"/>
</dbReference>
<dbReference type="GO" id="GO:0055070">
    <property type="term" value="P:copper ion homeostasis"/>
    <property type="evidence" value="ECO:0007669"/>
    <property type="project" value="TreeGrafter"/>
</dbReference>
<dbReference type="Gene3D" id="2.70.150.10">
    <property type="entry name" value="Calcium-transporting ATPase, cytoplasmic transduction domain A"/>
    <property type="match status" value="1"/>
</dbReference>
<dbReference type="Gene3D" id="3.40.1110.10">
    <property type="entry name" value="Calcium-transporting ATPase, cytoplasmic domain N"/>
    <property type="match status" value="2"/>
</dbReference>
<dbReference type="InterPro" id="IPR036412">
    <property type="entry name" value="HAD-like_sf"/>
</dbReference>
<keyword evidence="7" id="KW-0479">Metal-binding</keyword>
<dbReference type="NCBIfam" id="TIGR01494">
    <property type="entry name" value="ATPase_P-type"/>
    <property type="match status" value="2"/>
</dbReference>
<evidence type="ECO:0000313" key="17">
    <source>
        <dbReference type="Proteomes" id="UP000199412"/>
    </source>
</evidence>
<feature type="transmembrane region" description="Helical" evidence="14">
    <location>
        <begin position="427"/>
        <end position="447"/>
    </location>
</feature>
<evidence type="ECO:0000256" key="11">
    <source>
        <dbReference type="ARBA" id="ARBA00023065"/>
    </source>
</evidence>
<feature type="transmembrane region" description="Helical" evidence="14">
    <location>
        <begin position="250"/>
        <end position="268"/>
    </location>
</feature>
<proteinExistence type="inferred from homology"/>
<dbReference type="CDD" id="cd00371">
    <property type="entry name" value="HMA"/>
    <property type="match status" value="1"/>
</dbReference>
<keyword evidence="10 14" id="KW-1133">Transmembrane helix</keyword>
<evidence type="ECO:0000256" key="3">
    <source>
        <dbReference type="ARBA" id="ARBA00022448"/>
    </source>
</evidence>
<evidence type="ECO:0000313" key="16">
    <source>
        <dbReference type="EMBL" id="SDE98740.1"/>
    </source>
</evidence>
<evidence type="ECO:0000256" key="9">
    <source>
        <dbReference type="ARBA" id="ARBA00022967"/>
    </source>
</evidence>
<gene>
    <name evidence="16" type="ORF">SAMN05421720_12018</name>
</gene>
<feature type="transmembrane region" description="Helical" evidence="14">
    <location>
        <begin position="274"/>
        <end position="292"/>
    </location>
</feature>
<evidence type="ECO:0000256" key="7">
    <source>
        <dbReference type="ARBA" id="ARBA00022723"/>
    </source>
</evidence>
<dbReference type="InterPro" id="IPR023214">
    <property type="entry name" value="HAD_sf"/>
</dbReference>
<dbReference type="Proteomes" id="UP000199412">
    <property type="component" value="Unassembled WGS sequence"/>
</dbReference>
<evidence type="ECO:0000256" key="6">
    <source>
        <dbReference type="ARBA" id="ARBA00022692"/>
    </source>
</evidence>
<reference evidence="16 17" key="1">
    <citation type="submission" date="2016-10" db="EMBL/GenBank/DDBJ databases">
        <authorList>
            <person name="de Groot N.N."/>
        </authorList>
    </citation>
    <scope>NUCLEOTIDE SEQUENCE [LARGE SCALE GENOMIC DNA]</scope>
    <source>
        <strain evidence="16 17">ATCC 700224</strain>
    </source>
</reference>
<dbReference type="EMBL" id="FNAP01000020">
    <property type="protein sequence ID" value="SDE98740.1"/>
    <property type="molecule type" value="Genomic_DNA"/>
</dbReference>
<dbReference type="Pfam" id="PF00702">
    <property type="entry name" value="Hydrolase"/>
    <property type="match status" value="1"/>
</dbReference>
<dbReference type="RefSeq" id="WP_092787968.1">
    <property type="nucleotide sequence ID" value="NZ_FNAP01000020.1"/>
</dbReference>
<evidence type="ECO:0000256" key="13">
    <source>
        <dbReference type="SAM" id="MobiDB-lite"/>
    </source>
</evidence>
<dbReference type="PANTHER" id="PTHR43520">
    <property type="entry name" value="ATP7, ISOFORM B"/>
    <property type="match status" value="1"/>
</dbReference>
<dbReference type="PROSITE" id="PS50846">
    <property type="entry name" value="HMA_2"/>
    <property type="match status" value="1"/>
</dbReference>
<comment type="subcellular location">
    <subcellularLocation>
        <location evidence="1">Cell membrane</location>
        <topology evidence="1">Multi-pass membrane protein</topology>
    </subcellularLocation>
</comment>
<dbReference type="Gene3D" id="3.30.70.100">
    <property type="match status" value="1"/>
</dbReference>
<dbReference type="InterPro" id="IPR001757">
    <property type="entry name" value="P_typ_ATPase"/>
</dbReference>
<evidence type="ECO:0000256" key="12">
    <source>
        <dbReference type="ARBA" id="ARBA00023136"/>
    </source>
</evidence>
<feature type="transmembrane region" description="Helical" evidence="14">
    <location>
        <begin position="868"/>
        <end position="884"/>
    </location>
</feature>
<evidence type="ECO:0000256" key="14">
    <source>
        <dbReference type="SAM" id="Phobius"/>
    </source>
</evidence>
<dbReference type="Gene3D" id="3.40.50.1000">
    <property type="entry name" value="HAD superfamily/HAD-like"/>
    <property type="match status" value="2"/>
</dbReference>
<keyword evidence="3" id="KW-0813">Transport</keyword>
<evidence type="ECO:0000256" key="1">
    <source>
        <dbReference type="ARBA" id="ARBA00004651"/>
    </source>
</evidence>
<dbReference type="GO" id="GO:0016887">
    <property type="term" value="F:ATP hydrolysis activity"/>
    <property type="evidence" value="ECO:0007669"/>
    <property type="project" value="InterPro"/>
</dbReference>
<feature type="region of interest" description="Disordered" evidence="13">
    <location>
        <begin position="601"/>
        <end position="713"/>
    </location>
</feature>
<dbReference type="PANTHER" id="PTHR43520:SF5">
    <property type="entry name" value="CATION-TRANSPORTING P-TYPE ATPASE-RELATED"/>
    <property type="match status" value="1"/>
</dbReference>
<comment type="similarity">
    <text evidence="2">Belongs to the cation transport ATPase (P-type) (TC 3.A.3) family. Type IB subfamily.</text>
</comment>
<keyword evidence="17" id="KW-1185">Reference proteome</keyword>
<feature type="domain" description="HMA" evidence="15">
    <location>
        <begin position="88"/>
        <end position="161"/>
    </location>
</feature>
<sequence length="918" mass="96590">MAAPDPDTDGACRHCGDPFDPDTAAAAGHPGFCCAGCQAAFGLVNGLGLDRYYDQRCLDPAVRALKPDADDAIPDYAVHVTPTDQGEVSLSLLVEGLHCAACVWLIERLLTMQPGVTHARVNMTTRRLSLRWTPQPGEGEAPDLGARRVLDPVLTVGYRLVPYDPATVDRDTDRTERSLLRAMAVTGFATGNIMLFSVSVWFGADMDAATRDLMHWLSALIAIPAIGYGIRPFARSAVTALRAGRANMDVPITLAVLLAAGMSLWETARGGPHAYFDAAVMLLFFLLIGRFLDSRARGRARSAAGRLLALGGAPVTLIEPDGRIRSVRPAEVPVGGTVLVAVGERVGVDGAVSEGLSDLDVSLITGETMPARAGPGDRVFAGTLNLSAPLHVRVDAVGERTLLAEIVRMMEVAEQGRARMVALADRVARLYAPVVHALALSAFLGWWLVGGLAWQEALLIAAAVLIITCPCALALAVPVVQVIASGRLLKAGTFLKAATALERLTEADTVVFDKTGTLTLGRPTLESDAAEWTDDDLRRAAGGAASSRHPLARALAGACPAAPAVSGVREHPGEGLSWDDPEGPTRLGSAAFCGVAKPGVGGTLGTTSSGRRPALETPPNRPRSMGLSSSHSLADRARDRSSGSGMIRHCEPASIDAGEAIQGEKRDIRPGLLRRFAPGNDDQNKSCANPIDSTDEESERRTPAELPPQEMGRVGAGFLGPELWLRVGDRAPVRFRFADPLRPDAAEVVDALKARGLAVELLSGDRPETVARVAADAGIETWRGGCAPGDKLARLAALRDQGRRVLMVGDGLNDAPALAAAHVSASPASAIDISQTAADLVFQGDRLAPVLQALETAHRADRLVRQNLALALLYNAVTVPLALAGLVTPLIAAVAMSTSSLVVTTNAMRLTRTRKSRP</sequence>
<dbReference type="GO" id="GO:0043682">
    <property type="term" value="F:P-type divalent copper transporter activity"/>
    <property type="evidence" value="ECO:0007669"/>
    <property type="project" value="TreeGrafter"/>
</dbReference>
<dbReference type="Pfam" id="PF00403">
    <property type="entry name" value="HMA"/>
    <property type="match status" value="1"/>
</dbReference>
<keyword evidence="11" id="KW-0406">Ion transport</keyword>
<feature type="transmembrane region" description="Helical" evidence="14">
    <location>
        <begin position="179"/>
        <end position="201"/>
    </location>
</feature>
<dbReference type="GO" id="GO:0005524">
    <property type="term" value="F:ATP binding"/>
    <property type="evidence" value="ECO:0007669"/>
    <property type="project" value="InterPro"/>
</dbReference>
<dbReference type="GO" id="GO:0005507">
    <property type="term" value="F:copper ion binding"/>
    <property type="evidence" value="ECO:0007669"/>
    <property type="project" value="TreeGrafter"/>
</dbReference>
<feature type="transmembrane region" description="Helical" evidence="14">
    <location>
        <begin position="459"/>
        <end position="480"/>
    </location>
</feature>
<evidence type="ECO:0000256" key="8">
    <source>
        <dbReference type="ARBA" id="ARBA00022842"/>
    </source>
</evidence>
<dbReference type="InterPro" id="IPR023299">
    <property type="entry name" value="ATPase_P-typ_cyto_dom_N"/>
</dbReference>
<organism evidence="16 17">
    <name type="scientific">Rhodospira trueperi</name>
    <dbReference type="NCBI Taxonomy" id="69960"/>
    <lineage>
        <taxon>Bacteria</taxon>
        <taxon>Pseudomonadati</taxon>
        <taxon>Pseudomonadota</taxon>
        <taxon>Alphaproteobacteria</taxon>
        <taxon>Rhodospirillales</taxon>
        <taxon>Rhodospirillaceae</taxon>
        <taxon>Rhodospira</taxon>
    </lineage>
</organism>
<dbReference type="SUPFAM" id="SSF55008">
    <property type="entry name" value="HMA, heavy metal-associated domain"/>
    <property type="match status" value="1"/>
</dbReference>
<dbReference type="AlphaFoldDB" id="A0A1G7HE52"/>
<dbReference type="SUPFAM" id="SSF81653">
    <property type="entry name" value="Calcium ATPase, transduction domain A"/>
    <property type="match status" value="1"/>
</dbReference>
<keyword evidence="5" id="KW-0597">Phosphoprotein</keyword>
<keyword evidence="4" id="KW-1003">Cell membrane</keyword>
<evidence type="ECO:0000256" key="5">
    <source>
        <dbReference type="ARBA" id="ARBA00022553"/>
    </source>
</evidence>
<dbReference type="InterPro" id="IPR021993">
    <property type="entry name" value="ATPase-cat-bd"/>
</dbReference>
<dbReference type="InterPro" id="IPR023298">
    <property type="entry name" value="ATPase_P-typ_TM_dom_sf"/>
</dbReference>
<dbReference type="PROSITE" id="PS00154">
    <property type="entry name" value="ATPASE_E1_E2"/>
    <property type="match status" value="1"/>
</dbReference>
<dbReference type="OrthoDB" id="9760802at2"/>
<accession>A0A1G7HE52</accession>
<dbReference type="STRING" id="69960.SAMN05421720_12018"/>
<dbReference type="InterPro" id="IPR018303">
    <property type="entry name" value="ATPase_P-typ_P_site"/>
</dbReference>
<evidence type="ECO:0000259" key="15">
    <source>
        <dbReference type="PROSITE" id="PS50846"/>
    </source>
</evidence>
<keyword evidence="12 14" id="KW-0472">Membrane</keyword>
<dbReference type="SUPFAM" id="SSF81665">
    <property type="entry name" value="Calcium ATPase, transmembrane domain M"/>
    <property type="match status" value="1"/>
</dbReference>
<dbReference type="Pfam" id="PF00122">
    <property type="entry name" value="E1-E2_ATPase"/>
    <property type="match status" value="1"/>
</dbReference>
<dbReference type="InterPro" id="IPR008250">
    <property type="entry name" value="ATPase_P-typ_transduc_dom_A_sf"/>
</dbReference>
<keyword evidence="8" id="KW-0460">Magnesium</keyword>
<dbReference type="GO" id="GO:0005886">
    <property type="term" value="C:plasma membrane"/>
    <property type="evidence" value="ECO:0007669"/>
    <property type="project" value="UniProtKB-SubCell"/>
</dbReference>
<dbReference type="SUPFAM" id="SSF81660">
    <property type="entry name" value="Metal cation-transporting ATPase, ATP-binding domain N"/>
    <property type="match status" value="1"/>
</dbReference>
<feature type="transmembrane region" description="Helical" evidence="14">
    <location>
        <begin position="213"/>
        <end position="230"/>
    </location>
</feature>
<evidence type="ECO:0000256" key="4">
    <source>
        <dbReference type="ARBA" id="ARBA00022475"/>
    </source>
</evidence>
<dbReference type="Pfam" id="PF12156">
    <property type="entry name" value="ATPase-cat_bd"/>
    <property type="match status" value="1"/>
</dbReference>